<organism evidence="2 3">
    <name type="scientific">Modicisalibacter tunisiensis</name>
    <dbReference type="NCBI Taxonomy" id="390637"/>
    <lineage>
        <taxon>Bacteria</taxon>
        <taxon>Pseudomonadati</taxon>
        <taxon>Pseudomonadota</taxon>
        <taxon>Gammaproteobacteria</taxon>
        <taxon>Oceanospirillales</taxon>
        <taxon>Halomonadaceae</taxon>
        <taxon>Modicisalibacter</taxon>
    </lineage>
</organism>
<proteinExistence type="predicted"/>
<dbReference type="EMBL" id="JAGXFD010000002">
    <property type="protein sequence ID" value="MBZ9569178.1"/>
    <property type="molecule type" value="Genomic_DNA"/>
</dbReference>
<reference evidence="2 3" key="1">
    <citation type="submission" date="2021-05" db="EMBL/GenBank/DDBJ databases">
        <title>Petroleum and Energy Research Collection (APPE): ex situ preservation of microbial diversity associated with the oil industry and exploitation of its biotechnological potential.</title>
        <authorList>
            <person name="Paixao C.T.M."/>
            <person name="Gomes M.B."/>
            <person name="Oliveira V.M."/>
        </authorList>
    </citation>
    <scope>NUCLEOTIDE SEQUENCE [LARGE SCALE GENOMIC DNA]</scope>
    <source>
        <strain evidence="2 3">LIT2</strain>
    </source>
</reference>
<keyword evidence="1" id="KW-0472">Membrane</keyword>
<keyword evidence="1" id="KW-1133">Transmembrane helix</keyword>
<feature type="transmembrane region" description="Helical" evidence="1">
    <location>
        <begin position="56"/>
        <end position="73"/>
    </location>
</feature>
<name>A0ABS7X2Q0_9GAMM</name>
<feature type="transmembrane region" description="Helical" evidence="1">
    <location>
        <begin position="29"/>
        <end position="49"/>
    </location>
</feature>
<evidence type="ECO:0008006" key="4">
    <source>
        <dbReference type="Google" id="ProtNLM"/>
    </source>
</evidence>
<dbReference type="RefSeq" id="WP_224421494.1">
    <property type="nucleotide sequence ID" value="NZ_JAGXFD010000002.1"/>
</dbReference>
<feature type="transmembrane region" description="Helical" evidence="1">
    <location>
        <begin position="128"/>
        <end position="146"/>
    </location>
</feature>
<feature type="transmembrane region" description="Helical" evidence="1">
    <location>
        <begin position="152"/>
        <end position="174"/>
    </location>
</feature>
<gene>
    <name evidence="2" type="ORF">KGQ91_16040</name>
</gene>
<comment type="caution">
    <text evidence="2">The sequence shown here is derived from an EMBL/GenBank/DDBJ whole genome shotgun (WGS) entry which is preliminary data.</text>
</comment>
<dbReference type="Proteomes" id="UP001319883">
    <property type="component" value="Unassembled WGS sequence"/>
</dbReference>
<accession>A0ABS7X2Q0</accession>
<evidence type="ECO:0000313" key="3">
    <source>
        <dbReference type="Proteomes" id="UP001319883"/>
    </source>
</evidence>
<evidence type="ECO:0000313" key="2">
    <source>
        <dbReference type="EMBL" id="MBZ9569178.1"/>
    </source>
</evidence>
<evidence type="ECO:0000256" key="1">
    <source>
        <dbReference type="SAM" id="Phobius"/>
    </source>
</evidence>
<protein>
    <recommendedName>
        <fullName evidence="4">DNA gyrase subunit B</fullName>
    </recommendedName>
</protein>
<keyword evidence="3" id="KW-1185">Reference proteome</keyword>
<sequence length="183" mass="20221">MVRPFPSRPPAGLPIAAATLAWPWLVTRWPVAGGWPWLVMLAGLVAWRLPAGHRRWALWLGIPAVLLAAAGEATLVLRLWPVLVNAALLGLFAHSLRHPPSVIERLARRQTPDLPPSGVRYTYRVTQLWCGFFVVNGSLALATVIHGDPALWSLYNGGLAYMAMALLFAGEWLVRRRVKKRAS</sequence>
<keyword evidence="1" id="KW-0812">Transmembrane</keyword>